<comment type="caution">
    <text evidence="1">The sequence shown here is derived from an EMBL/GenBank/DDBJ whole genome shotgun (WGS) entry which is preliminary data.</text>
</comment>
<evidence type="ECO:0000313" key="1">
    <source>
        <dbReference type="EMBL" id="MBK1815179.1"/>
    </source>
</evidence>
<dbReference type="EMBL" id="JAENIK010000005">
    <property type="protein sequence ID" value="MBK1815179.1"/>
    <property type="molecule type" value="Genomic_DNA"/>
</dbReference>
<reference evidence="1" key="1">
    <citation type="submission" date="2021-01" db="EMBL/GenBank/DDBJ databases">
        <title>Modified the classification status of verrucomicrobia.</title>
        <authorList>
            <person name="Feng X."/>
        </authorList>
    </citation>
    <scope>NUCLEOTIDE SEQUENCE</scope>
    <source>
        <strain evidence="1">JCM 18052</strain>
    </source>
</reference>
<organism evidence="1 2">
    <name type="scientific">Luteolibacter yonseiensis</name>
    <dbReference type="NCBI Taxonomy" id="1144680"/>
    <lineage>
        <taxon>Bacteria</taxon>
        <taxon>Pseudomonadati</taxon>
        <taxon>Verrucomicrobiota</taxon>
        <taxon>Verrucomicrobiia</taxon>
        <taxon>Verrucomicrobiales</taxon>
        <taxon>Verrucomicrobiaceae</taxon>
        <taxon>Luteolibacter</taxon>
    </lineage>
</organism>
<name>A0A934R4T0_9BACT</name>
<dbReference type="AlphaFoldDB" id="A0A934R4T0"/>
<dbReference type="Proteomes" id="UP000600139">
    <property type="component" value="Unassembled WGS sequence"/>
</dbReference>
<evidence type="ECO:0000313" key="2">
    <source>
        <dbReference type="Proteomes" id="UP000600139"/>
    </source>
</evidence>
<protein>
    <submittedName>
        <fullName evidence="1">Uncharacterized protein</fullName>
    </submittedName>
</protein>
<accession>A0A934R4T0</accession>
<proteinExistence type="predicted"/>
<dbReference type="RefSeq" id="WP_200350148.1">
    <property type="nucleotide sequence ID" value="NZ_BAABHZ010000005.1"/>
</dbReference>
<gene>
    <name evidence="1" type="ORF">JIN84_06120</name>
</gene>
<keyword evidence="2" id="KW-1185">Reference proteome</keyword>
<sequence length="182" mass="21093">MHSKQLREHIKHRELVRFRRASIDERSIYGFLLAFSDSLLLFQYFHDFHPDGYLLVRRPDVTELGCNDTSRFQRELLQIEGVLEQVDFGFSAPIQSFDSFLASRAADEIVIVEDEASDPPEFLIGTVSDVANDAAHIHHFTGTARRSESPDRISIDRITSCQIASNYIRFYERHFARLARME</sequence>